<gene>
    <name evidence="2" type="ordered locus">Nmlp_2630</name>
</gene>
<protein>
    <submittedName>
        <fullName evidence="2">ISH3-type transposase ISNamo6</fullName>
    </submittedName>
</protein>
<sequence length="390" mass="44226">MLDLPEPDGVLSARDVKEVAADVITELPLPGIEGSPLDSGDIWPVVTMASVNQTSVWDVTSQTDGTPCDDTVMTWLHTLQRGWLEFSANLLFRHLALTILDPDRSRIVSIDFVDNPYHGHPDEDDGELCSSSPTDGTTTCHRYCTAYVVSNGKPVTLALTYVRSDEQEADAVERVLDRVGAYPFAIDLLLADRGFYNGRVIRRGRELATTVIPVQEKGERMKEKLDTHCSYMTTYRMFKDSERELRFPLAVSVSYHNGDRGKHGEVVRGYVACDLADRTPTQIERRYRKRSAIETSYRLFRQARATTTTQDPLVRFAFVLVSFLLENIWLVLRWAVVARPRRGGRDLPTQFTFGTFCDWIRHVLEQELERRWEIEMNRTGVPDAYGSAAG</sequence>
<dbReference type="PANTHER" id="PTHR33252:SF2">
    <property type="entry name" value="TRANSPOSASE IS4-LIKE DOMAIN-CONTAINING PROTEIN"/>
    <property type="match status" value="1"/>
</dbReference>
<dbReference type="AlphaFoldDB" id="M1Y2P6"/>
<dbReference type="STRING" id="268739.Nmlp_2630"/>
<dbReference type="GO" id="GO:0003677">
    <property type="term" value="F:DNA binding"/>
    <property type="evidence" value="ECO:0007669"/>
    <property type="project" value="InterPro"/>
</dbReference>
<dbReference type="Pfam" id="PF01609">
    <property type="entry name" value="DDE_Tnp_1"/>
    <property type="match status" value="1"/>
</dbReference>
<dbReference type="InterPro" id="IPR002559">
    <property type="entry name" value="Transposase_11"/>
</dbReference>
<dbReference type="PANTHER" id="PTHR33252">
    <property type="entry name" value="THIRD ORF IN TRANSPOSON ISC1160"/>
    <property type="match status" value="1"/>
</dbReference>
<proteinExistence type="predicted"/>
<dbReference type="NCBIfam" id="NF033541">
    <property type="entry name" value="transpos_ISH3"/>
    <property type="match status" value="1"/>
</dbReference>
<evidence type="ECO:0000313" key="3">
    <source>
        <dbReference type="Proteomes" id="UP000011867"/>
    </source>
</evidence>
<dbReference type="GO" id="GO:0004803">
    <property type="term" value="F:transposase activity"/>
    <property type="evidence" value="ECO:0007669"/>
    <property type="project" value="InterPro"/>
</dbReference>
<dbReference type="HOGENOM" id="CLU_057817_1_0_2"/>
<feature type="domain" description="Transposase IS4-like" evidence="1">
    <location>
        <begin position="146"/>
        <end position="302"/>
    </location>
</feature>
<dbReference type="GO" id="GO:0006313">
    <property type="term" value="P:DNA transposition"/>
    <property type="evidence" value="ECO:0007669"/>
    <property type="project" value="InterPro"/>
</dbReference>
<dbReference type="eggNOG" id="arCOG03902">
    <property type="taxonomic scope" value="Archaea"/>
</dbReference>
<dbReference type="EMBL" id="HF582854">
    <property type="protein sequence ID" value="CCQ36787.1"/>
    <property type="molecule type" value="Genomic_DNA"/>
</dbReference>
<evidence type="ECO:0000313" key="2">
    <source>
        <dbReference type="EMBL" id="CCQ36787.1"/>
    </source>
</evidence>
<dbReference type="RefSeq" id="WP_015409559.1">
    <property type="nucleotide sequence ID" value="NC_020388.1"/>
</dbReference>
<dbReference type="OrthoDB" id="325716at2157"/>
<evidence type="ECO:0000259" key="1">
    <source>
        <dbReference type="Pfam" id="PF01609"/>
    </source>
</evidence>
<dbReference type="KEGG" id="nmo:Nmlp_2630"/>
<keyword evidence="3" id="KW-1185">Reference proteome</keyword>
<dbReference type="Proteomes" id="UP000011867">
    <property type="component" value="Chromosome"/>
</dbReference>
<organism evidence="2 3">
    <name type="scientific">Natronomonas moolapensis (strain DSM 18674 / CECT 7526 / JCM 14361 / 8.8.11)</name>
    <dbReference type="NCBI Taxonomy" id="268739"/>
    <lineage>
        <taxon>Archaea</taxon>
        <taxon>Methanobacteriati</taxon>
        <taxon>Methanobacteriota</taxon>
        <taxon>Stenosarchaea group</taxon>
        <taxon>Halobacteria</taxon>
        <taxon>Halobacteriales</taxon>
        <taxon>Natronomonadaceae</taxon>
        <taxon>Natronomonas</taxon>
    </lineage>
</organism>
<accession>M1Y2P6</accession>
<name>M1Y2P6_NATM8</name>
<reference evidence="2 3" key="1">
    <citation type="journal article" date="2013" name="Genome Announc.">
        <title>Genome of the haloarchaeon Natronomonas moolapensis, a neutrophilic member of a previously haloalkaliphilic genus.</title>
        <authorList>
            <person name="Dyall-Smith M.L."/>
            <person name="Pfeiffer F."/>
            <person name="Oberwinkler T."/>
            <person name="Klee K."/>
            <person name="Rampp M."/>
            <person name="Palm P."/>
            <person name="Gross K."/>
            <person name="Schuster S.C."/>
            <person name="Oesterhelt D."/>
        </authorList>
    </citation>
    <scope>NUCLEOTIDE SEQUENCE [LARGE SCALE GENOMIC DNA]</scope>
    <source>
        <strain evidence="3">DSM 18674 / JCM 14361 / 8.8.11</strain>
    </source>
</reference>
<dbReference type="GeneID" id="14652821"/>